<reference evidence="2 3" key="2">
    <citation type="journal article" date="2015" name="Eukaryot. Cell">
        <title>Asexual propagation of a virulent clone complex in a human and feline outbreak of sporotrichosis.</title>
        <authorList>
            <person name="Teixeira Mde M."/>
            <person name="Rodrigues A.M."/>
            <person name="Tsui C.K."/>
            <person name="de Almeida L.G."/>
            <person name="Van Diepeningen A.D."/>
            <person name="van den Ende B.G."/>
            <person name="Fernandes G.F."/>
            <person name="Kano R."/>
            <person name="Hamelin R.C."/>
            <person name="Lopes-Bezerra L.M."/>
            <person name="Vasconcelos A.T."/>
            <person name="de Hoog S."/>
            <person name="de Camargo Z.P."/>
            <person name="Felipe M.S."/>
        </authorList>
    </citation>
    <scope>NUCLEOTIDE SEQUENCE [LARGE SCALE GENOMIC DNA]</scope>
    <source>
        <strain evidence="2 3">1099-18</strain>
    </source>
</reference>
<reference evidence="2 3" key="1">
    <citation type="journal article" date="2014" name="BMC Genomics">
        <title>Comparative genomics of the major fungal agents of human and animal Sporotrichosis: Sporothrix schenckii and Sporothrix brasiliensis.</title>
        <authorList>
            <person name="Teixeira M.M."/>
            <person name="de Almeida L.G."/>
            <person name="Kubitschek-Barreira P."/>
            <person name="Alves F.L."/>
            <person name="Kioshima E.S."/>
            <person name="Abadio A.K."/>
            <person name="Fernandes L."/>
            <person name="Derengowski L.S."/>
            <person name="Ferreira K.S."/>
            <person name="Souza R.C."/>
            <person name="Ruiz J.C."/>
            <person name="de Andrade N.C."/>
            <person name="Paes H.C."/>
            <person name="Nicola A.M."/>
            <person name="Albuquerque P."/>
            <person name="Gerber A.L."/>
            <person name="Martins V.P."/>
            <person name="Peconick L.D."/>
            <person name="Neto A.V."/>
            <person name="Chaucanez C.B."/>
            <person name="Silva P.A."/>
            <person name="Cunha O.L."/>
            <person name="de Oliveira F.F."/>
            <person name="dos Santos T.C."/>
            <person name="Barros A.L."/>
            <person name="Soares M.A."/>
            <person name="de Oliveira L.M."/>
            <person name="Marini M.M."/>
            <person name="Villalobos-Duno H."/>
            <person name="Cunha M.M."/>
            <person name="de Hoog S."/>
            <person name="da Silveira J.F."/>
            <person name="Henrissat B."/>
            <person name="Nino-Vega G.A."/>
            <person name="Cisalpino P.S."/>
            <person name="Mora-Montes H.M."/>
            <person name="Almeida S.R."/>
            <person name="Stajich J.E."/>
            <person name="Lopes-Bezerra L.M."/>
            <person name="Vasconcelos A.T."/>
            <person name="Felipe M.S."/>
        </authorList>
    </citation>
    <scope>NUCLEOTIDE SEQUENCE [LARGE SCALE GENOMIC DNA]</scope>
    <source>
        <strain evidence="2 3">1099-18</strain>
    </source>
</reference>
<dbReference type="Proteomes" id="UP000033710">
    <property type="component" value="Unassembled WGS sequence"/>
</dbReference>
<evidence type="ECO:0000313" key="3">
    <source>
        <dbReference type="Proteomes" id="UP000033710"/>
    </source>
</evidence>
<evidence type="ECO:0000313" key="2">
    <source>
        <dbReference type="EMBL" id="KJR82469.1"/>
    </source>
</evidence>
<protein>
    <submittedName>
        <fullName evidence="2">Uncharacterized protein</fullName>
    </submittedName>
</protein>
<name>A0A0F2M071_SPOSC</name>
<comment type="caution">
    <text evidence="2">The sequence shown here is derived from an EMBL/GenBank/DDBJ whole genome shotgun (WGS) entry which is preliminary data.</text>
</comment>
<feature type="region of interest" description="Disordered" evidence="1">
    <location>
        <begin position="55"/>
        <end position="155"/>
    </location>
</feature>
<organism evidence="2 3">
    <name type="scientific">Sporothrix schenckii 1099-18</name>
    <dbReference type="NCBI Taxonomy" id="1397361"/>
    <lineage>
        <taxon>Eukaryota</taxon>
        <taxon>Fungi</taxon>
        <taxon>Dikarya</taxon>
        <taxon>Ascomycota</taxon>
        <taxon>Pezizomycotina</taxon>
        <taxon>Sordariomycetes</taxon>
        <taxon>Sordariomycetidae</taxon>
        <taxon>Ophiostomatales</taxon>
        <taxon>Ophiostomataceae</taxon>
        <taxon>Sporothrix</taxon>
    </lineage>
</organism>
<proteinExistence type="predicted"/>
<accession>A0A0F2M071</accession>
<dbReference type="KEGG" id="ssck:SPSK_03244"/>
<dbReference type="GeneID" id="27665361"/>
<dbReference type="RefSeq" id="XP_016585145.1">
    <property type="nucleotide sequence ID" value="XM_016730084.1"/>
</dbReference>
<feature type="compositionally biased region" description="Basic and acidic residues" evidence="1">
    <location>
        <begin position="81"/>
        <end position="90"/>
    </location>
</feature>
<feature type="region of interest" description="Disordered" evidence="1">
    <location>
        <begin position="252"/>
        <end position="282"/>
    </location>
</feature>
<feature type="region of interest" description="Disordered" evidence="1">
    <location>
        <begin position="384"/>
        <end position="415"/>
    </location>
</feature>
<feature type="region of interest" description="Disordered" evidence="1">
    <location>
        <begin position="475"/>
        <end position="499"/>
    </location>
</feature>
<feature type="compositionally biased region" description="Low complexity" evidence="1">
    <location>
        <begin position="406"/>
        <end position="415"/>
    </location>
</feature>
<dbReference type="AlphaFoldDB" id="A0A0F2M071"/>
<feature type="compositionally biased region" description="Acidic residues" evidence="1">
    <location>
        <begin position="119"/>
        <end position="131"/>
    </location>
</feature>
<dbReference type="EMBL" id="AXCR01000010">
    <property type="protein sequence ID" value="KJR82469.1"/>
    <property type="molecule type" value="Genomic_DNA"/>
</dbReference>
<dbReference type="OrthoDB" id="5332316at2759"/>
<evidence type="ECO:0000256" key="1">
    <source>
        <dbReference type="SAM" id="MobiDB-lite"/>
    </source>
</evidence>
<sequence>MPLAQRLARVLPPKQTTPLQFKRQLVGCVSRPAAETVQAGRTWCSRRRTGSCRTWASATTPRREEAKQPSIFAELFPDEASSSRENRIPDNTEEQIDDTREPQTDGSAIPEDVRQWLENESEAAEGDEDVREADAAPGTNTSAQAKPKKRKTNPTVLVLSGTTPSLLPSDFFRIAPRAAPASSELDAAGSSRRFVDGWAAGNGGIYKIVQDRDPATLAPRGRYFLYFGSSAAALAYSQEVRELHVLARRAVQQPQRNAASAKRRHKRKQEDQVGFGGGSSMGGGASGGGSVYASLAGSISSGGSGTGSDAYLATSATPEEVAALRSFSLLAPTAQLDLVMQMPAGSSVGPSATSSAITLYDEEELDDVATTTATTKVLVVLEDTSSSGGGGAGRQHRDDGDGWQESVAAGSSSGRGVTTVDGLRALIEADGVRRNLPWAVSDGLNGVVPVQWLVAEQKRLLHDAVKATNARAAAKRRRKKAEAEVQAKQNPGPQHPPVALWASRVPDLVTKTDQMNENARFSRFVVAFADSVEARRFVRNWHRRAVSVPGAGGAAAYEQTAIVDTTVLW</sequence>
<dbReference type="VEuPathDB" id="FungiDB:SPSK_03244"/>
<gene>
    <name evidence="2" type="ORF">SPSK_03244</name>
</gene>